<reference evidence="1 2" key="1">
    <citation type="submission" date="2023-09" db="EMBL/GenBank/DDBJ databases">
        <authorList>
            <person name="Wang M."/>
        </authorList>
    </citation>
    <scope>NUCLEOTIDE SEQUENCE [LARGE SCALE GENOMIC DNA]</scope>
    <source>
        <strain evidence="1">GT-2023</strain>
        <tissue evidence="1">Liver</tissue>
    </source>
</reference>
<dbReference type="Proteomes" id="UP001558613">
    <property type="component" value="Unassembled WGS sequence"/>
</dbReference>
<sequence length="88" mass="9757">METLQSEARPGDHSHPIPQSLVSLINTLNERNSYKSPDAIASEEARSALNNSQCNTELYMSTNEIFRVGAVSRRVTVPDCRLILELLG</sequence>
<organism evidence="1 2">
    <name type="scientific">Cirrhinus molitorella</name>
    <name type="common">mud carp</name>
    <dbReference type="NCBI Taxonomy" id="172907"/>
    <lineage>
        <taxon>Eukaryota</taxon>
        <taxon>Metazoa</taxon>
        <taxon>Chordata</taxon>
        <taxon>Craniata</taxon>
        <taxon>Vertebrata</taxon>
        <taxon>Euteleostomi</taxon>
        <taxon>Actinopterygii</taxon>
        <taxon>Neopterygii</taxon>
        <taxon>Teleostei</taxon>
        <taxon>Ostariophysi</taxon>
        <taxon>Cypriniformes</taxon>
        <taxon>Cyprinidae</taxon>
        <taxon>Labeoninae</taxon>
        <taxon>Labeonini</taxon>
        <taxon>Cirrhinus</taxon>
    </lineage>
</organism>
<dbReference type="EMBL" id="JAYMGO010000024">
    <property type="protein sequence ID" value="KAL1248212.1"/>
    <property type="molecule type" value="Genomic_DNA"/>
</dbReference>
<protein>
    <submittedName>
        <fullName evidence="1">Uncharacterized protein</fullName>
    </submittedName>
</protein>
<gene>
    <name evidence="1" type="ORF">QQF64_021530</name>
</gene>
<name>A0ABR3L5W7_9TELE</name>
<accession>A0ABR3L5W7</accession>
<comment type="caution">
    <text evidence="1">The sequence shown here is derived from an EMBL/GenBank/DDBJ whole genome shotgun (WGS) entry which is preliminary data.</text>
</comment>
<keyword evidence="2" id="KW-1185">Reference proteome</keyword>
<evidence type="ECO:0000313" key="2">
    <source>
        <dbReference type="Proteomes" id="UP001558613"/>
    </source>
</evidence>
<proteinExistence type="predicted"/>
<evidence type="ECO:0000313" key="1">
    <source>
        <dbReference type="EMBL" id="KAL1248212.1"/>
    </source>
</evidence>